<feature type="binding site" evidence="7">
    <location>
        <position position="103"/>
    </location>
    <ligand>
        <name>substrate</name>
    </ligand>
</feature>
<dbReference type="CDD" id="cd09020">
    <property type="entry name" value="D-hex-6-P-epi_like"/>
    <property type="match status" value="1"/>
</dbReference>
<gene>
    <name evidence="8" type="ORF">BJ508DRAFT_367814</name>
</gene>
<dbReference type="Gene3D" id="2.70.98.10">
    <property type="match status" value="1"/>
</dbReference>
<dbReference type="InterPro" id="IPR008183">
    <property type="entry name" value="Aldose_1/G6P_1-epimerase"/>
</dbReference>
<dbReference type="STRING" id="1160509.A0A3N4HE72"/>
<dbReference type="GO" id="GO:0005975">
    <property type="term" value="P:carbohydrate metabolic process"/>
    <property type="evidence" value="ECO:0007669"/>
    <property type="project" value="InterPro"/>
</dbReference>
<evidence type="ECO:0000256" key="3">
    <source>
        <dbReference type="ARBA" id="ARBA00012083"/>
    </source>
</evidence>
<feature type="binding site" evidence="7">
    <location>
        <position position="77"/>
    </location>
    <ligand>
        <name>substrate</name>
    </ligand>
</feature>
<accession>A0A3N4HE72</accession>
<dbReference type="OrthoDB" id="1659429at2759"/>
<dbReference type="EC" id="5.1.3.15" evidence="3 5"/>
<evidence type="ECO:0000256" key="5">
    <source>
        <dbReference type="PIRNR" id="PIRNR016020"/>
    </source>
</evidence>
<feature type="active site" evidence="6">
    <location>
        <position position="177"/>
    </location>
</feature>
<dbReference type="GO" id="GO:0047938">
    <property type="term" value="F:glucose-6-phosphate 1-epimerase activity"/>
    <property type="evidence" value="ECO:0007669"/>
    <property type="project" value="UniProtKB-UniRule"/>
</dbReference>
<dbReference type="SUPFAM" id="SSF74650">
    <property type="entry name" value="Galactose mutarotase-like"/>
    <property type="match status" value="1"/>
</dbReference>
<dbReference type="PIRSF" id="PIRSF016020">
    <property type="entry name" value="PHexose_mutarotase"/>
    <property type="match status" value="1"/>
</dbReference>
<feature type="binding site" evidence="7">
    <location>
        <position position="98"/>
    </location>
    <ligand>
        <name>substrate</name>
    </ligand>
</feature>
<sequence>MVSKKTPLSIPVPSAGEVRSAKGSVDLSSDRVRVTLKTGESIEVLLYGATVTSWKVDGEEKLWVSEAAKLDGTKPVRGGIPLVFPCFGPNSSALNLPQHGFARLSNWSFLGENSEEPSSVQVDFGLSPSNIPDELKGKWDQNFGLIYSVILGQKTLQTKLVVQNEGEEKWEFQVLFHTYFKVSNAEKVSIKGLKDVTYTDKVLGGTTASEDNESVTITGETDRVYAKVPTDRETVIEQDGKAVFSVKRKNLEDVVVWNPHAAGAEKIGDFEPKEGWKEMVCVEAGSVGEWTTIEGGSVWEGGQIITLA</sequence>
<proteinExistence type="inferred from homology"/>
<comment type="catalytic activity">
    <reaction evidence="1">
        <text>alpha-D-glucose 6-phosphate = beta-D-glucose 6-phosphate</text>
        <dbReference type="Rhea" id="RHEA:16249"/>
        <dbReference type="ChEBI" id="CHEBI:58225"/>
        <dbReference type="ChEBI" id="CHEBI:58247"/>
        <dbReference type="EC" id="5.1.3.15"/>
    </reaction>
</comment>
<evidence type="ECO:0000313" key="8">
    <source>
        <dbReference type="EMBL" id="RPA71278.1"/>
    </source>
</evidence>
<organism evidence="8 9">
    <name type="scientific">Ascobolus immersus RN42</name>
    <dbReference type="NCBI Taxonomy" id="1160509"/>
    <lineage>
        <taxon>Eukaryota</taxon>
        <taxon>Fungi</taxon>
        <taxon>Dikarya</taxon>
        <taxon>Ascomycota</taxon>
        <taxon>Pezizomycotina</taxon>
        <taxon>Pezizomycetes</taxon>
        <taxon>Pezizales</taxon>
        <taxon>Ascobolaceae</taxon>
        <taxon>Ascobolus</taxon>
    </lineage>
</organism>
<evidence type="ECO:0000256" key="1">
    <source>
        <dbReference type="ARBA" id="ARBA00001096"/>
    </source>
</evidence>
<evidence type="ECO:0000313" key="9">
    <source>
        <dbReference type="Proteomes" id="UP000275078"/>
    </source>
</evidence>
<dbReference type="PANTHER" id="PTHR11122:SF13">
    <property type="entry name" value="GLUCOSE-6-PHOSPHATE 1-EPIMERASE"/>
    <property type="match status" value="1"/>
</dbReference>
<dbReference type="GO" id="GO:0005737">
    <property type="term" value="C:cytoplasm"/>
    <property type="evidence" value="ECO:0007669"/>
    <property type="project" value="TreeGrafter"/>
</dbReference>
<dbReference type="GO" id="GO:0030246">
    <property type="term" value="F:carbohydrate binding"/>
    <property type="evidence" value="ECO:0007669"/>
    <property type="project" value="UniProtKB-UniRule"/>
</dbReference>
<keyword evidence="4 5" id="KW-0413">Isomerase</keyword>
<comment type="similarity">
    <text evidence="2 5">Belongs to the glucose-6-phosphate 1-epimerase family.</text>
</comment>
<dbReference type="PANTHER" id="PTHR11122">
    <property type="entry name" value="APOSPORY-ASSOCIATED PROTEIN C-RELATED"/>
    <property type="match status" value="1"/>
</dbReference>
<dbReference type="EMBL" id="ML119950">
    <property type="protein sequence ID" value="RPA71278.1"/>
    <property type="molecule type" value="Genomic_DNA"/>
</dbReference>
<evidence type="ECO:0000256" key="7">
    <source>
        <dbReference type="PIRSR" id="PIRSR016020-2"/>
    </source>
</evidence>
<comment type="function">
    <text evidence="5">Catalyzes the interconversion between the alpha and beta anomers from at least three hexose 6-phosphate sugars (Glc6P, Gal6P, and Man6P).</text>
</comment>
<reference evidence="8 9" key="1">
    <citation type="journal article" date="2018" name="Nat. Ecol. Evol.">
        <title>Pezizomycetes genomes reveal the molecular basis of ectomycorrhizal truffle lifestyle.</title>
        <authorList>
            <person name="Murat C."/>
            <person name="Payen T."/>
            <person name="Noel B."/>
            <person name="Kuo A."/>
            <person name="Morin E."/>
            <person name="Chen J."/>
            <person name="Kohler A."/>
            <person name="Krizsan K."/>
            <person name="Balestrini R."/>
            <person name="Da Silva C."/>
            <person name="Montanini B."/>
            <person name="Hainaut M."/>
            <person name="Levati E."/>
            <person name="Barry K.W."/>
            <person name="Belfiori B."/>
            <person name="Cichocki N."/>
            <person name="Clum A."/>
            <person name="Dockter R.B."/>
            <person name="Fauchery L."/>
            <person name="Guy J."/>
            <person name="Iotti M."/>
            <person name="Le Tacon F."/>
            <person name="Lindquist E.A."/>
            <person name="Lipzen A."/>
            <person name="Malagnac F."/>
            <person name="Mello A."/>
            <person name="Molinier V."/>
            <person name="Miyauchi S."/>
            <person name="Poulain J."/>
            <person name="Riccioni C."/>
            <person name="Rubini A."/>
            <person name="Sitrit Y."/>
            <person name="Splivallo R."/>
            <person name="Traeger S."/>
            <person name="Wang M."/>
            <person name="Zifcakova L."/>
            <person name="Wipf D."/>
            <person name="Zambonelli A."/>
            <person name="Paolocci F."/>
            <person name="Nowrousian M."/>
            <person name="Ottonello S."/>
            <person name="Baldrian P."/>
            <person name="Spatafora J.W."/>
            <person name="Henrissat B."/>
            <person name="Nagy L.G."/>
            <person name="Aury J.M."/>
            <person name="Wincker P."/>
            <person name="Grigoriev I.V."/>
            <person name="Bonfante P."/>
            <person name="Martin F.M."/>
        </authorList>
    </citation>
    <scope>NUCLEOTIDE SEQUENCE [LARGE SCALE GENOMIC DNA]</scope>
    <source>
        <strain evidence="8 9">RN42</strain>
    </source>
</reference>
<dbReference type="AlphaFoldDB" id="A0A3N4HE72"/>
<keyword evidence="9" id="KW-1185">Reference proteome</keyword>
<evidence type="ECO:0000256" key="2">
    <source>
        <dbReference type="ARBA" id="ARBA00005866"/>
    </source>
</evidence>
<evidence type="ECO:0000256" key="4">
    <source>
        <dbReference type="ARBA" id="ARBA00023235"/>
    </source>
</evidence>
<dbReference type="Pfam" id="PF01263">
    <property type="entry name" value="Aldose_epim"/>
    <property type="match status" value="1"/>
</dbReference>
<dbReference type="InterPro" id="IPR011013">
    <property type="entry name" value="Gal_mutarotase_sf_dom"/>
</dbReference>
<name>A0A3N4HE72_ASCIM</name>
<dbReference type="InterPro" id="IPR025532">
    <property type="entry name" value="G6P_1-epimerase"/>
</dbReference>
<dbReference type="Proteomes" id="UP000275078">
    <property type="component" value="Unassembled WGS sequence"/>
</dbReference>
<evidence type="ECO:0000256" key="6">
    <source>
        <dbReference type="PIRSR" id="PIRSR016020-1"/>
    </source>
</evidence>
<feature type="active site" evidence="6">
    <location>
        <position position="283"/>
    </location>
</feature>
<dbReference type="InterPro" id="IPR014718">
    <property type="entry name" value="GH-type_carb-bd"/>
</dbReference>
<protein>
    <recommendedName>
        <fullName evidence="3 5">Glucose-6-phosphate 1-epimerase</fullName>
        <ecNumber evidence="3 5">5.1.3.15</ecNumber>
    </recommendedName>
</protein>